<evidence type="ECO:0000313" key="2">
    <source>
        <dbReference type="EMBL" id="MFD2237868.1"/>
    </source>
</evidence>
<dbReference type="Gene3D" id="3.40.109.10">
    <property type="entry name" value="NADH Oxidase"/>
    <property type="match status" value="1"/>
</dbReference>
<dbReference type="Pfam" id="PF00881">
    <property type="entry name" value="Nitroreductase"/>
    <property type="match status" value="1"/>
</dbReference>
<dbReference type="Proteomes" id="UP001597371">
    <property type="component" value="Unassembled WGS sequence"/>
</dbReference>
<gene>
    <name evidence="2" type="ORF">ACFSKQ_10395</name>
</gene>
<dbReference type="InterPro" id="IPR029479">
    <property type="entry name" value="Nitroreductase"/>
</dbReference>
<keyword evidence="3" id="KW-1185">Reference proteome</keyword>
<reference evidence="3" key="1">
    <citation type="journal article" date="2019" name="Int. J. Syst. Evol. Microbiol.">
        <title>The Global Catalogue of Microorganisms (GCM) 10K type strain sequencing project: providing services to taxonomists for standard genome sequencing and annotation.</title>
        <authorList>
            <consortium name="The Broad Institute Genomics Platform"/>
            <consortium name="The Broad Institute Genome Sequencing Center for Infectious Disease"/>
            <person name="Wu L."/>
            <person name="Ma J."/>
        </authorList>
    </citation>
    <scope>NUCLEOTIDE SEQUENCE [LARGE SCALE GENOMIC DNA]</scope>
    <source>
        <strain evidence="3">ZS-35-S2</strain>
    </source>
</reference>
<proteinExistence type="predicted"/>
<dbReference type="InterPro" id="IPR000415">
    <property type="entry name" value="Nitroreductase-like"/>
</dbReference>
<organism evidence="2 3">
    <name type="scientific">Aureimonas populi</name>
    <dbReference type="NCBI Taxonomy" id="1701758"/>
    <lineage>
        <taxon>Bacteria</taxon>
        <taxon>Pseudomonadati</taxon>
        <taxon>Pseudomonadota</taxon>
        <taxon>Alphaproteobacteria</taxon>
        <taxon>Hyphomicrobiales</taxon>
        <taxon>Aurantimonadaceae</taxon>
        <taxon>Aureimonas</taxon>
    </lineage>
</organism>
<feature type="domain" description="Nitroreductase" evidence="1">
    <location>
        <begin position="31"/>
        <end position="125"/>
    </location>
</feature>
<accession>A0ABW5CPZ2</accession>
<evidence type="ECO:0000313" key="3">
    <source>
        <dbReference type="Proteomes" id="UP001597371"/>
    </source>
</evidence>
<dbReference type="SUPFAM" id="SSF55469">
    <property type="entry name" value="FMN-dependent nitroreductase-like"/>
    <property type="match status" value="1"/>
</dbReference>
<protein>
    <submittedName>
        <fullName evidence="2">Nitroreductase family protein</fullName>
    </submittedName>
</protein>
<comment type="caution">
    <text evidence="2">The sequence shown here is derived from an EMBL/GenBank/DDBJ whole genome shotgun (WGS) entry which is preliminary data.</text>
</comment>
<sequence>MTPDFPFSYGEFYGAYSERQKAQGAAYYQALGIAIEDFDERQSAIRKNLEFFGAPHVCLLFMPEFHSVRIAGDVGMYGQTFLLALAAHGLGGVPQTLLGFFADTAREVLGIDPAMKMLFGISFGYPDTTSAASRYRIEKAPVDETVTFHQ</sequence>
<evidence type="ECO:0000259" key="1">
    <source>
        <dbReference type="Pfam" id="PF00881"/>
    </source>
</evidence>
<dbReference type="RefSeq" id="WP_245195709.1">
    <property type="nucleotide sequence ID" value="NZ_CP072611.1"/>
</dbReference>
<dbReference type="EMBL" id="JBHUIJ010000013">
    <property type="protein sequence ID" value="MFD2237868.1"/>
    <property type="molecule type" value="Genomic_DNA"/>
</dbReference>
<name>A0ABW5CPZ2_9HYPH</name>